<comment type="subcellular location">
    <subcellularLocation>
        <location evidence="1">Cell membrane</location>
        <topology evidence="1">Multi-pass membrane protein</topology>
    </subcellularLocation>
</comment>
<dbReference type="KEGG" id="hor:Hore_02560"/>
<evidence type="ECO:0000313" key="11">
    <source>
        <dbReference type="Proteomes" id="UP000000719"/>
    </source>
</evidence>
<evidence type="ECO:0000256" key="1">
    <source>
        <dbReference type="ARBA" id="ARBA00004651"/>
    </source>
</evidence>
<evidence type="ECO:0000259" key="9">
    <source>
        <dbReference type="Pfam" id="PF12704"/>
    </source>
</evidence>
<dbReference type="InterPro" id="IPR003838">
    <property type="entry name" value="ABC3_permease_C"/>
</dbReference>
<keyword evidence="11" id="KW-1185">Reference proteome</keyword>
<evidence type="ECO:0000256" key="7">
    <source>
        <dbReference type="SAM" id="Phobius"/>
    </source>
</evidence>
<dbReference type="GO" id="GO:0022857">
    <property type="term" value="F:transmembrane transporter activity"/>
    <property type="evidence" value="ECO:0007669"/>
    <property type="project" value="TreeGrafter"/>
</dbReference>
<feature type="domain" description="MacB-like periplasmic core" evidence="9">
    <location>
        <begin position="21"/>
        <end position="241"/>
    </location>
</feature>
<reference evidence="10 11" key="1">
    <citation type="journal article" date="2009" name="PLoS ONE">
        <title>Genome analysis of the anaerobic thermohalophilic bacterium Halothermothrix orenii.</title>
        <authorList>
            <person name="Mavromatis K."/>
            <person name="Ivanova N."/>
            <person name="Anderson I."/>
            <person name="Lykidis A."/>
            <person name="Hooper S.D."/>
            <person name="Sun H."/>
            <person name="Kunin V."/>
            <person name="Lapidus A."/>
            <person name="Hugenholtz P."/>
            <person name="Patel B."/>
            <person name="Kyrpides N.C."/>
        </authorList>
    </citation>
    <scope>NUCLEOTIDE SEQUENCE [LARGE SCALE GENOMIC DNA]</scope>
    <source>
        <strain evidence="11">H 168 / OCM 544 / DSM 9562</strain>
    </source>
</reference>
<dbReference type="InterPro" id="IPR050250">
    <property type="entry name" value="Macrolide_Exporter_MacB"/>
</dbReference>
<dbReference type="eggNOG" id="COG0577">
    <property type="taxonomic scope" value="Bacteria"/>
</dbReference>
<feature type="transmembrane region" description="Helical" evidence="7">
    <location>
        <begin position="370"/>
        <end position="392"/>
    </location>
</feature>
<keyword evidence="3 7" id="KW-0812">Transmembrane</keyword>
<name>B8D148_HALOH</name>
<dbReference type="AlphaFoldDB" id="B8D148"/>
<feature type="domain" description="ABC3 transporter permease C-terminal" evidence="8">
    <location>
        <begin position="283"/>
        <end position="399"/>
    </location>
</feature>
<evidence type="ECO:0000259" key="8">
    <source>
        <dbReference type="Pfam" id="PF02687"/>
    </source>
</evidence>
<evidence type="ECO:0000256" key="4">
    <source>
        <dbReference type="ARBA" id="ARBA00022989"/>
    </source>
</evidence>
<dbReference type="Proteomes" id="UP000000719">
    <property type="component" value="Chromosome"/>
</dbReference>
<gene>
    <name evidence="10" type="ordered locus">Hore_02560</name>
</gene>
<evidence type="ECO:0000256" key="5">
    <source>
        <dbReference type="ARBA" id="ARBA00023136"/>
    </source>
</evidence>
<keyword evidence="5 7" id="KW-0472">Membrane</keyword>
<accession>B8D148</accession>
<sequence length="406" mass="45389">MKLLEYIGLALYEIWHNKVRTFLTLIGVIIGIAAVIVIIFVVQGAERFLLAEVEKIAPSDVIYAYARWDRDTRRPMAGLTLDDIEYIKDRESDMIRAIAPRYYGNSKIRLNGEEKDCNLIASTPSIFDIYDVSIARGRSLTRLDMEELNQVVVLSYDTAEKLFEGVNPVGKKLNLSGLTFTVIGVLEEGEKSIIPTSVTNNTVFIPFSVFERIFDVHNRFILMARLKDKSLVDTGIKRVQQLLDRRHGMADNGMSKFRVSSWVSGLKEISIIKTVLIVLLSGVASITLLVAGIGLMNIMLVIVTERTREIGLRKALGATNRDILIQFIIESIVLCIVGGILGVIVGYLGSEVALNIANKYINFSYSVPRWAVLLSLTFTTLVGLFFGIYPAYKAARLNPIEALRYE</sequence>
<protein>
    <submittedName>
        <fullName evidence="10">ABC-type antimicrobial peptide transport system, permease component</fullName>
    </submittedName>
</protein>
<keyword evidence="2" id="KW-1003">Cell membrane</keyword>
<feature type="transmembrane region" description="Helical" evidence="7">
    <location>
        <begin position="324"/>
        <end position="350"/>
    </location>
</feature>
<dbReference type="GO" id="GO:0005886">
    <property type="term" value="C:plasma membrane"/>
    <property type="evidence" value="ECO:0007669"/>
    <property type="project" value="UniProtKB-SubCell"/>
</dbReference>
<dbReference type="RefSeq" id="WP_012635205.1">
    <property type="nucleotide sequence ID" value="NC_011899.1"/>
</dbReference>
<dbReference type="PANTHER" id="PTHR30572">
    <property type="entry name" value="MEMBRANE COMPONENT OF TRANSPORTER-RELATED"/>
    <property type="match status" value="1"/>
</dbReference>
<keyword evidence="4 7" id="KW-1133">Transmembrane helix</keyword>
<proteinExistence type="inferred from homology"/>
<dbReference type="HOGENOM" id="CLU_000604_8_0_9"/>
<dbReference type="Pfam" id="PF02687">
    <property type="entry name" value="FtsX"/>
    <property type="match status" value="1"/>
</dbReference>
<feature type="transmembrane region" description="Helical" evidence="7">
    <location>
        <begin position="275"/>
        <end position="303"/>
    </location>
</feature>
<dbReference type="OrthoDB" id="9770036at2"/>
<feature type="transmembrane region" description="Helical" evidence="7">
    <location>
        <begin position="21"/>
        <end position="42"/>
    </location>
</feature>
<dbReference type="InterPro" id="IPR025857">
    <property type="entry name" value="MacB_PCD"/>
</dbReference>
<dbReference type="STRING" id="373903.Hore_02560"/>
<dbReference type="Pfam" id="PF12704">
    <property type="entry name" value="MacB_PCD"/>
    <property type="match status" value="1"/>
</dbReference>
<comment type="similarity">
    <text evidence="6">Belongs to the ABC-4 integral membrane protein family.</text>
</comment>
<dbReference type="PANTHER" id="PTHR30572:SF4">
    <property type="entry name" value="ABC TRANSPORTER PERMEASE YTRF"/>
    <property type="match status" value="1"/>
</dbReference>
<organism evidence="10 11">
    <name type="scientific">Halothermothrix orenii (strain H 168 / OCM 544 / DSM 9562)</name>
    <dbReference type="NCBI Taxonomy" id="373903"/>
    <lineage>
        <taxon>Bacteria</taxon>
        <taxon>Bacillati</taxon>
        <taxon>Bacillota</taxon>
        <taxon>Clostridia</taxon>
        <taxon>Halanaerobiales</taxon>
        <taxon>Halothermotrichaceae</taxon>
        <taxon>Halothermothrix</taxon>
    </lineage>
</organism>
<evidence type="ECO:0000256" key="6">
    <source>
        <dbReference type="ARBA" id="ARBA00038076"/>
    </source>
</evidence>
<evidence type="ECO:0000313" key="10">
    <source>
        <dbReference type="EMBL" id="ACL69017.1"/>
    </source>
</evidence>
<evidence type="ECO:0000256" key="3">
    <source>
        <dbReference type="ARBA" id="ARBA00022692"/>
    </source>
</evidence>
<evidence type="ECO:0000256" key="2">
    <source>
        <dbReference type="ARBA" id="ARBA00022475"/>
    </source>
</evidence>
<dbReference type="EMBL" id="CP001098">
    <property type="protein sequence ID" value="ACL69017.1"/>
    <property type="molecule type" value="Genomic_DNA"/>
</dbReference>